<organism evidence="1 2">
    <name type="scientific">Roseibium suaedae</name>
    <dbReference type="NCBI Taxonomy" id="735517"/>
    <lineage>
        <taxon>Bacteria</taxon>
        <taxon>Pseudomonadati</taxon>
        <taxon>Pseudomonadota</taxon>
        <taxon>Alphaproteobacteria</taxon>
        <taxon>Hyphomicrobiales</taxon>
        <taxon>Stappiaceae</taxon>
        <taxon>Roseibium</taxon>
    </lineage>
</organism>
<feature type="non-terminal residue" evidence="1">
    <location>
        <position position="1"/>
    </location>
</feature>
<dbReference type="EMBL" id="FRBW01000011">
    <property type="protein sequence ID" value="SHN20177.1"/>
    <property type="molecule type" value="Genomic_DNA"/>
</dbReference>
<accession>A0A1M7PS29</accession>
<keyword evidence="2" id="KW-1185">Reference proteome</keyword>
<evidence type="ECO:0000313" key="2">
    <source>
        <dbReference type="Proteomes" id="UP000186002"/>
    </source>
</evidence>
<dbReference type="AlphaFoldDB" id="A0A1M7PS29"/>
<dbReference type="STRING" id="735517.SAMN05444272_4606"/>
<sequence>KKAETASGARKKEADLLREIARLIETSKTPAQDLEDRLARIAELQSGKAFDQATGGKAAEVAERARVVAMREYLGAAEDTTVALERLKEIAESGAGADAFAARIVLAEQNAKRFGETMEKVSDSIADGLGEAIFEGKNFSKLMLDLAKQLTKDFLNSQLRGMFGQITRGGGSSFLSGLVSSLFGGSSVASGVSAASVGEVAAASVGVYHEGGIIGRGGTSRSVPETLFRTADRRHSGGYVKPGERAIIALDNERVLTEAMQENTARSLSALASLATRGASSGSSASAAAPTINIYNSSGQDVTTQTGRSADGGLSIDVLIGPIERALAGRVSQGGKLSNAIGKRFALNRANALTG</sequence>
<protein>
    <recommendedName>
        <fullName evidence="3">Bacteriophage tail tape measure C-terminal domain-containing protein</fullName>
    </recommendedName>
</protein>
<dbReference type="Proteomes" id="UP000186002">
    <property type="component" value="Unassembled WGS sequence"/>
</dbReference>
<evidence type="ECO:0008006" key="3">
    <source>
        <dbReference type="Google" id="ProtNLM"/>
    </source>
</evidence>
<proteinExistence type="predicted"/>
<gene>
    <name evidence="1" type="ORF">SAMN05444272_4606</name>
</gene>
<reference evidence="1 2" key="1">
    <citation type="submission" date="2016-11" db="EMBL/GenBank/DDBJ databases">
        <authorList>
            <person name="Jaros S."/>
            <person name="Januszkiewicz K."/>
            <person name="Wedrychowicz H."/>
        </authorList>
    </citation>
    <scope>NUCLEOTIDE SEQUENCE [LARGE SCALE GENOMIC DNA]</scope>
    <source>
        <strain evidence="1 2">DSM 22153</strain>
    </source>
</reference>
<evidence type="ECO:0000313" key="1">
    <source>
        <dbReference type="EMBL" id="SHN20177.1"/>
    </source>
</evidence>
<name>A0A1M7PS29_9HYPH</name>
<dbReference type="RefSeq" id="WP_175558116.1">
    <property type="nucleotide sequence ID" value="NZ_FRBW01000011.1"/>
</dbReference>